<proteinExistence type="predicted"/>
<dbReference type="AlphaFoldDB" id="A0A1H6EG69"/>
<name>A0A1H6EG69_9ACTN</name>
<dbReference type="InterPro" id="IPR013517">
    <property type="entry name" value="FG-GAP"/>
</dbReference>
<dbReference type="Pfam" id="PF01839">
    <property type="entry name" value="FG-GAP"/>
    <property type="match status" value="1"/>
</dbReference>
<dbReference type="Gene3D" id="2.130.10.130">
    <property type="entry name" value="Integrin alpha, N-terminal"/>
    <property type="match status" value="2"/>
</dbReference>
<dbReference type="PANTHER" id="PTHR46580">
    <property type="entry name" value="SENSOR KINASE-RELATED"/>
    <property type="match status" value="1"/>
</dbReference>
<dbReference type="SUPFAM" id="SSF69318">
    <property type="entry name" value="Integrin alpha N-terminal domain"/>
    <property type="match status" value="1"/>
</dbReference>
<feature type="region of interest" description="Disordered" evidence="2">
    <location>
        <begin position="237"/>
        <end position="258"/>
    </location>
</feature>
<dbReference type="InterPro" id="IPR028994">
    <property type="entry name" value="Integrin_alpha_N"/>
</dbReference>
<accession>A0A1H6EG69</accession>
<dbReference type="OrthoDB" id="877328at2"/>
<dbReference type="PANTHER" id="PTHR46580:SF4">
    <property type="entry name" value="ATP_GTP-BINDING PROTEIN"/>
    <property type="match status" value="1"/>
</dbReference>
<sequence length="370" mass="39222">MPDDFNGDGYADLALAVPRKGDPDATAIVYGSRHGLDPRTTTMLTYWLPGVVSKGSVHDKTADLDGDGYADVVVRATLTSAPLMVFWGGRSRVAAKPRPVALPFPADRYVSASVLGDFDGDGAADLGVWLTGPGEGPFAGTVSLAILYGPFTRAGAASRHTLKPWPLEYAFQVSADRIHGRRATSLLIGQTNGDNQGPAWLVRAGPDGPVWKGRDLGEGNATAFGDFDGDGVRDVAVGDTGSRDDEIDKGREPPETGSTLTVHFGDGRRQRFTGVRGEAVTADLNGDDQDDLVIGGGWPFDGDPLRPRVFWGGPQGLRRGAALRTRATPAASGDYDHDGRDEVVLIVDGRIQVWNERRMTGGFKIAGLPG</sequence>
<dbReference type="RefSeq" id="WP_160150441.1">
    <property type="nucleotide sequence ID" value="NZ_FNVT01000009.1"/>
</dbReference>
<protein>
    <submittedName>
        <fullName evidence="3">Repeat domain-containing protein</fullName>
    </submittedName>
</protein>
<gene>
    <name evidence="3" type="ORF">SAMN05444920_109172</name>
</gene>
<reference evidence="3 4" key="1">
    <citation type="submission" date="2016-10" db="EMBL/GenBank/DDBJ databases">
        <authorList>
            <person name="de Groot N.N."/>
        </authorList>
    </citation>
    <scope>NUCLEOTIDE SEQUENCE [LARGE SCALE GENOMIC DNA]</scope>
    <source>
        <strain evidence="3 4">CGMCC 4.7037</strain>
    </source>
</reference>
<feature type="compositionally biased region" description="Basic and acidic residues" evidence="2">
    <location>
        <begin position="241"/>
        <end position="254"/>
    </location>
</feature>
<dbReference type="Pfam" id="PF13517">
    <property type="entry name" value="FG-GAP_3"/>
    <property type="match status" value="1"/>
</dbReference>
<dbReference type="Proteomes" id="UP000236732">
    <property type="component" value="Unassembled WGS sequence"/>
</dbReference>
<organism evidence="3 4">
    <name type="scientific">Nonomuraea solani</name>
    <dbReference type="NCBI Taxonomy" id="1144553"/>
    <lineage>
        <taxon>Bacteria</taxon>
        <taxon>Bacillati</taxon>
        <taxon>Actinomycetota</taxon>
        <taxon>Actinomycetes</taxon>
        <taxon>Streptosporangiales</taxon>
        <taxon>Streptosporangiaceae</taxon>
        <taxon>Nonomuraea</taxon>
    </lineage>
</organism>
<evidence type="ECO:0000313" key="4">
    <source>
        <dbReference type="Proteomes" id="UP000236732"/>
    </source>
</evidence>
<evidence type="ECO:0000313" key="3">
    <source>
        <dbReference type="EMBL" id="SEG95824.1"/>
    </source>
</evidence>
<keyword evidence="1" id="KW-0732">Signal</keyword>
<dbReference type="EMBL" id="FNVT01000009">
    <property type="protein sequence ID" value="SEG95824.1"/>
    <property type="molecule type" value="Genomic_DNA"/>
</dbReference>
<evidence type="ECO:0000256" key="1">
    <source>
        <dbReference type="ARBA" id="ARBA00022729"/>
    </source>
</evidence>
<evidence type="ECO:0000256" key="2">
    <source>
        <dbReference type="SAM" id="MobiDB-lite"/>
    </source>
</evidence>
<keyword evidence="4" id="KW-1185">Reference proteome</keyword>